<gene>
    <name evidence="4" type="ORF">DFR47_108115</name>
</gene>
<dbReference type="Pfam" id="PF13202">
    <property type="entry name" value="EF-hand_5"/>
    <property type="match status" value="3"/>
</dbReference>
<keyword evidence="2" id="KW-0732">Signal</keyword>
<dbReference type="AlphaFoldDB" id="A0A366DPE2"/>
<dbReference type="RefSeq" id="WP_113945706.1">
    <property type="nucleotide sequence ID" value="NZ_JBHEEG010000001.1"/>
</dbReference>
<dbReference type="OrthoDB" id="5470953at2"/>
<evidence type="ECO:0000259" key="3">
    <source>
        <dbReference type="PROSITE" id="PS50222"/>
    </source>
</evidence>
<dbReference type="Proteomes" id="UP000252893">
    <property type="component" value="Unassembled WGS sequence"/>
</dbReference>
<dbReference type="PROSITE" id="PS50222">
    <property type="entry name" value="EF_HAND_2"/>
    <property type="match status" value="2"/>
</dbReference>
<reference evidence="4 5" key="1">
    <citation type="submission" date="2018-06" db="EMBL/GenBank/DDBJ databases">
        <title>Genomic Encyclopedia of Type Strains, Phase IV (KMG-IV): sequencing the most valuable type-strain genomes for metagenomic binning, comparative biology and taxonomic classification.</title>
        <authorList>
            <person name="Goeker M."/>
        </authorList>
    </citation>
    <scope>NUCLEOTIDE SEQUENCE [LARGE SCALE GENOMIC DNA]</scope>
    <source>
        <strain evidence="4 5">DSM 25619</strain>
    </source>
</reference>
<feature type="chain" id="PRO_5016612050" evidence="2">
    <location>
        <begin position="23"/>
        <end position="155"/>
    </location>
</feature>
<evidence type="ECO:0000256" key="2">
    <source>
        <dbReference type="SAM" id="SignalP"/>
    </source>
</evidence>
<dbReference type="GO" id="GO:0005509">
    <property type="term" value="F:calcium ion binding"/>
    <property type="evidence" value="ECO:0007669"/>
    <property type="project" value="InterPro"/>
</dbReference>
<feature type="domain" description="EF-hand" evidence="3">
    <location>
        <begin position="48"/>
        <end position="83"/>
    </location>
</feature>
<keyword evidence="5" id="KW-1185">Reference proteome</keyword>
<evidence type="ECO:0000313" key="4">
    <source>
        <dbReference type="EMBL" id="RBO91971.1"/>
    </source>
</evidence>
<dbReference type="PROSITE" id="PS00018">
    <property type="entry name" value="EF_HAND_1"/>
    <property type="match status" value="2"/>
</dbReference>
<feature type="compositionally biased region" description="Basic and acidic residues" evidence="1">
    <location>
        <begin position="117"/>
        <end position="142"/>
    </location>
</feature>
<evidence type="ECO:0000256" key="1">
    <source>
        <dbReference type="SAM" id="MobiDB-lite"/>
    </source>
</evidence>
<evidence type="ECO:0000313" key="5">
    <source>
        <dbReference type="Proteomes" id="UP000252893"/>
    </source>
</evidence>
<sequence length="155" mass="17418">MNTKTIILALVASSVLAAPVLAQEKTEKNVEQTAQHTSGHRDRGPIDLEKFTRMEELKAADTNKDGILSREEIEAHAQKMMVKRAADRMERRLDVNGDGKISLEAIEKHRTARFAELDKNKDGKLDRSELKAGKHHGKGEQRHKSRDHGKHTPAE</sequence>
<protein>
    <submittedName>
        <fullName evidence="4">EF hand domain-containing protein</fullName>
    </submittedName>
</protein>
<feature type="signal peptide" evidence="2">
    <location>
        <begin position="1"/>
        <end position="22"/>
    </location>
</feature>
<proteinExistence type="predicted"/>
<name>A0A366DPE2_9HYPH</name>
<feature type="region of interest" description="Disordered" evidence="1">
    <location>
        <begin position="117"/>
        <end position="155"/>
    </location>
</feature>
<comment type="caution">
    <text evidence="4">The sequence shown here is derived from an EMBL/GenBank/DDBJ whole genome shotgun (WGS) entry which is preliminary data.</text>
</comment>
<dbReference type="EMBL" id="QNRH01000008">
    <property type="protein sequence ID" value="RBO91971.1"/>
    <property type="molecule type" value="Genomic_DNA"/>
</dbReference>
<feature type="domain" description="EF-hand" evidence="3">
    <location>
        <begin position="105"/>
        <end position="140"/>
    </location>
</feature>
<organism evidence="4 5">
    <name type="scientific">Pseudochrobactrum asaccharolyticum</name>
    <dbReference type="NCBI Taxonomy" id="354351"/>
    <lineage>
        <taxon>Bacteria</taxon>
        <taxon>Pseudomonadati</taxon>
        <taxon>Pseudomonadota</taxon>
        <taxon>Alphaproteobacteria</taxon>
        <taxon>Hyphomicrobiales</taxon>
        <taxon>Brucellaceae</taxon>
        <taxon>Pseudochrobactrum</taxon>
    </lineage>
</organism>
<dbReference type="SUPFAM" id="SSF47473">
    <property type="entry name" value="EF-hand"/>
    <property type="match status" value="1"/>
</dbReference>
<dbReference type="InterPro" id="IPR011992">
    <property type="entry name" value="EF-hand-dom_pair"/>
</dbReference>
<dbReference type="Gene3D" id="1.10.238.10">
    <property type="entry name" value="EF-hand"/>
    <property type="match status" value="1"/>
</dbReference>
<feature type="region of interest" description="Disordered" evidence="1">
    <location>
        <begin position="25"/>
        <end position="47"/>
    </location>
</feature>
<dbReference type="InterPro" id="IPR018247">
    <property type="entry name" value="EF_Hand_1_Ca_BS"/>
</dbReference>
<dbReference type="InterPro" id="IPR002048">
    <property type="entry name" value="EF_hand_dom"/>
</dbReference>
<accession>A0A366DPE2</accession>